<evidence type="ECO:0000313" key="9">
    <source>
        <dbReference type="Proteomes" id="UP001188597"/>
    </source>
</evidence>
<dbReference type="Proteomes" id="UP001188597">
    <property type="component" value="Unassembled WGS sequence"/>
</dbReference>
<keyword evidence="9" id="KW-1185">Reference proteome</keyword>
<evidence type="ECO:0000256" key="6">
    <source>
        <dbReference type="SAM" id="MobiDB-lite"/>
    </source>
</evidence>
<keyword evidence="4" id="KW-0175">Coiled coil</keyword>
<evidence type="ECO:0000256" key="2">
    <source>
        <dbReference type="ARBA" id="ARBA00022553"/>
    </source>
</evidence>
<dbReference type="InterPro" id="IPR039678">
    <property type="entry name" value="CTNNBL1"/>
</dbReference>
<accession>A0AA88V423</accession>
<comment type="subcellular location">
    <subcellularLocation>
        <location evidence="1">Nucleus</location>
    </subcellularLocation>
</comment>
<dbReference type="InterPro" id="IPR016024">
    <property type="entry name" value="ARM-type_fold"/>
</dbReference>
<gene>
    <name evidence="8" type="ORF">RJ639_022219</name>
</gene>
<dbReference type="InterPro" id="IPR013180">
    <property type="entry name" value="CTNNBL1_N"/>
</dbReference>
<evidence type="ECO:0000313" key="8">
    <source>
        <dbReference type="EMBL" id="KAK3001527.1"/>
    </source>
</evidence>
<dbReference type="EMBL" id="JAVXUP010002767">
    <property type="protein sequence ID" value="KAK3001527.1"/>
    <property type="molecule type" value="Genomic_DNA"/>
</dbReference>
<evidence type="ECO:0000256" key="3">
    <source>
        <dbReference type="ARBA" id="ARBA00022737"/>
    </source>
</evidence>
<keyword evidence="3" id="KW-0677">Repeat</keyword>
<dbReference type="Pfam" id="PF08216">
    <property type="entry name" value="CTNNBL"/>
    <property type="match status" value="2"/>
</dbReference>
<feature type="domain" description="Beta-catenin-like protein 1 N-terminal" evidence="7">
    <location>
        <begin position="41"/>
        <end position="149"/>
    </location>
</feature>
<dbReference type="Gene3D" id="1.25.10.10">
    <property type="entry name" value="Leucine-rich Repeat Variant"/>
    <property type="match status" value="1"/>
</dbReference>
<sequence length="591" mass="67479">MEIRSPKRMRRAVVEHGNGEISHDDVPSFPSHRRPPSPTATAEVDLSLLEALESSQTAAALEALDLKGLKKLVLAFERRLRDNIAARLKYPDQPEKFADSEIELHDEIEKLKILSGSPELYPDLVNLNTIPSLLGLLSHDNIDIAIDVVHLLQELTGEDVLEDNDEPARTLVDSLVENNVLELLVQLLPRLSETDPDEMAAVYNVLATIENLIEVRPVVAELVCERTKLMRWLLGKIKTREFDGNKQYASELLAILMQSSAANQKRLGGMNGVDVVLQAVAMYKSRDPRTPDEEEMVENLFDCLCCLLMPLENKERFLKAEGVELMIIVMNQKKFCYASAIRALDFAMTNYPPACERFVDVMGLKTAFPAYMGKASPISLWLSDISSSLLFRECQFSLLLLYHFPLIPMSKDKKKRNKEELEERLISLVASLFGGISRGSRRERLLSKFLENECEKIDRLMELHMRYSNRVKAETERMNRLELDDLEMDDEEKYNRKLESGLYTLQVGDLLLFLFSEPSDKLLIAVILGHLWTSEHPRMRARIELLLKQQKLTKKDVKDILQEYHDNIGDLDGPDEKERAQAKIQKFISAF</sequence>
<keyword evidence="5" id="KW-0539">Nucleus</keyword>
<comment type="caution">
    <text evidence="8">The sequence shown here is derived from an EMBL/GenBank/DDBJ whole genome shotgun (WGS) entry which is preliminary data.</text>
</comment>
<evidence type="ECO:0000256" key="4">
    <source>
        <dbReference type="ARBA" id="ARBA00023054"/>
    </source>
</evidence>
<dbReference type="PANTHER" id="PTHR14978">
    <property type="entry name" value="BETA-CATENIN-LIKE PROTEIN 1 NUCLEAR ASSOCIATED PROTEIN"/>
    <property type="match status" value="1"/>
</dbReference>
<feature type="compositionally biased region" description="Basic and acidic residues" evidence="6">
    <location>
        <begin position="12"/>
        <end position="26"/>
    </location>
</feature>
<proteinExistence type="predicted"/>
<protein>
    <recommendedName>
        <fullName evidence="7">Beta-catenin-like protein 1 N-terminal domain-containing protein</fullName>
    </recommendedName>
</protein>
<feature type="compositionally biased region" description="Basic residues" evidence="6">
    <location>
        <begin position="1"/>
        <end position="11"/>
    </location>
</feature>
<dbReference type="SMART" id="SM01156">
    <property type="entry name" value="DUF1716"/>
    <property type="match status" value="1"/>
</dbReference>
<name>A0AA88V423_9ASTE</name>
<evidence type="ECO:0000256" key="1">
    <source>
        <dbReference type="ARBA" id="ARBA00004123"/>
    </source>
</evidence>
<dbReference type="SUPFAM" id="SSF48371">
    <property type="entry name" value="ARM repeat"/>
    <property type="match status" value="1"/>
</dbReference>
<dbReference type="PANTHER" id="PTHR14978:SF0">
    <property type="entry name" value="BETA-CATENIN-LIKE PROTEIN 1"/>
    <property type="match status" value="1"/>
</dbReference>
<dbReference type="AlphaFoldDB" id="A0AA88V423"/>
<dbReference type="GO" id="GO:0005681">
    <property type="term" value="C:spliceosomal complex"/>
    <property type="evidence" value="ECO:0007669"/>
    <property type="project" value="TreeGrafter"/>
</dbReference>
<evidence type="ECO:0000259" key="7">
    <source>
        <dbReference type="SMART" id="SM01156"/>
    </source>
</evidence>
<feature type="region of interest" description="Disordered" evidence="6">
    <location>
        <begin position="1"/>
        <end position="40"/>
    </location>
</feature>
<reference evidence="8" key="1">
    <citation type="submission" date="2022-12" db="EMBL/GenBank/DDBJ databases">
        <title>Draft genome assemblies for two species of Escallonia (Escalloniales).</title>
        <authorList>
            <person name="Chanderbali A."/>
            <person name="Dervinis C."/>
            <person name="Anghel I."/>
            <person name="Soltis D."/>
            <person name="Soltis P."/>
            <person name="Zapata F."/>
        </authorList>
    </citation>
    <scope>NUCLEOTIDE SEQUENCE</scope>
    <source>
        <strain evidence="8">UCBG64.0493</strain>
        <tissue evidence="8">Leaf</tissue>
    </source>
</reference>
<evidence type="ECO:0000256" key="5">
    <source>
        <dbReference type="ARBA" id="ARBA00023242"/>
    </source>
</evidence>
<dbReference type="InterPro" id="IPR011989">
    <property type="entry name" value="ARM-like"/>
</dbReference>
<keyword evidence="2" id="KW-0597">Phosphoprotein</keyword>
<organism evidence="8 9">
    <name type="scientific">Escallonia herrerae</name>
    <dbReference type="NCBI Taxonomy" id="1293975"/>
    <lineage>
        <taxon>Eukaryota</taxon>
        <taxon>Viridiplantae</taxon>
        <taxon>Streptophyta</taxon>
        <taxon>Embryophyta</taxon>
        <taxon>Tracheophyta</taxon>
        <taxon>Spermatophyta</taxon>
        <taxon>Magnoliopsida</taxon>
        <taxon>eudicotyledons</taxon>
        <taxon>Gunneridae</taxon>
        <taxon>Pentapetalae</taxon>
        <taxon>asterids</taxon>
        <taxon>campanulids</taxon>
        <taxon>Escalloniales</taxon>
        <taxon>Escalloniaceae</taxon>
        <taxon>Escallonia</taxon>
    </lineage>
</organism>